<keyword evidence="9" id="KW-0460">Magnesium</keyword>
<evidence type="ECO:0000256" key="4">
    <source>
        <dbReference type="ARBA" id="ARBA00022679"/>
    </source>
</evidence>
<dbReference type="InterPro" id="IPR036320">
    <property type="entry name" value="Glycosyl_Trfase_fam3_N_dom_sf"/>
</dbReference>
<comment type="caution">
    <text evidence="12">The sequence shown here is derived from an EMBL/GenBank/DDBJ whole genome shotgun (WGS) entry which is preliminary data.</text>
</comment>
<dbReference type="InterPro" id="IPR005940">
    <property type="entry name" value="Anthranilate_Pribosyl_Tfrase"/>
</dbReference>
<comment type="cofactor">
    <cofactor evidence="9">
        <name>Mg(2+)</name>
        <dbReference type="ChEBI" id="CHEBI:18420"/>
    </cofactor>
    <text evidence="9">Binds 2 magnesium ions per monomer.</text>
</comment>
<feature type="domain" description="Glycosyl transferase family 3 N-terminal" evidence="11">
    <location>
        <begin position="58"/>
        <end position="119"/>
    </location>
</feature>
<evidence type="ECO:0000256" key="2">
    <source>
        <dbReference type="ARBA" id="ARBA00022605"/>
    </source>
</evidence>
<dbReference type="InterPro" id="IPR017459">
    <property type="entry name" value="Glycosyl_Trfase_fam3_N_dom"/>
</dbReference>
<gene>
    <name evidence="9 12" type="primary">trpD</name>
    <name evidence="12" type="ORF">F7R91_21290</name>
</gene>
<feature type="binding site" evidence="9">
    <location>
        <position position="277"/>
    </location>
    <ligand>
        <name>Mg(2+)</name>
        <dbReference type="ChEBI" id="CHEBI:18420"/>
        <label>2</label>
    </ligand>
</feature>
<comment type="catalytic activity">
    <reaction evidence="7 9">
        <text>N-(5-phospho-beta-D-ribosyl)anthranilate + diphosphate = 5-phospho-alpha-D-ribose 1-diphosphate + anthranilate</text>
        <dbReference type="Rhea" id="RHEA:11768"/>
        <dbReference type="ChEBI" id="CHEBI:16567"/>
        <dbReference type="ChEBI" id="CHEBI:18277"/>
        <dbReference type="ChEBI" id="CHEBI:33019"/>
        <dbReference type="ChEBI" id="CHEBI:58017"/>
        <dbReference type="EC" id="2.4.2.18"/>
    </reaction>
</comment>
<dbReference type="Gene3D" id="1.20.970.10">
    <property type="entry name" value="Transferase, Pyrimidine Nucleoside Phosphorylase, Chain C"/>
    <property type="match status" value="1"/>
</dbReference>
<evidence type="ECO:0000256" key="5">
    <source>
        <dbReference type="ARBA" id="ARBA00022822"/>
    </source>
</evidence>
<feature type="binding site" evidence="9">
    <location>
        <begin position="136"/>
        <end position="137"/>
    </location>
    <ligand>
        <name>5-phospho-alpha-D-ribose 1-diphosphate</name>
        <dbReference type="ChEBI" id="CHEBI:58017"/>
    </ligand>
</feature>
<dbReference type="GO" id="GO:0000287">
    <property type="term" value="F:magnesium ion binding"/>
    <property type="evidence" value="ECO:0007669"/>
    <property type="project" value="UniProtKB-UniRule"/>
</dbReference>
<dbReference type="EMBL" id="VZRB01000014">
    <property type="protein sequence ID" value="KAB1144770.1"/>
    <property type="molecule type" value="Genomic_DNA"/>
</dbReference>
<comment type="pathway">
    <text evidence="1 9">Amino-acid biosynthesis; L-tryptophan biosynthesis; L-tryptophan from chorismate: step 2/5.</text>
</comment>
<dbReference type="SUPFAM" id="SSF52418">
    <property type="entry name" value="Nucleoside phosphorylase/phosphoribosyltransferase catalytic domain"/>
    <property type="match status" value="1"/>
</dbReference>
<feature type="binding site" evidence="9">
    <location>
        <position position="219"/>
    </location>
    <ligand>
        <name>anthranilate</name>
        <dbReference type="ChEBI" id="CHEBI:16567"/>
        <label>2</label>
    </ligand>
</feature>
<evidence type="ECO:0000256" key="7">
    <source>
        <dbReference type="ARBA" id="ARBA00052328"/>
    </source>
</evidence>
<comment type="similarity">
    <text evidence="9">Belongs to the anthranilate phosphoribosyltransferase family.</text>
</comment>
<evidence type="ECO:0000259" key="10">
    <source>
        <dbReference type="Pfam" id="PF00591"/>
    </source>
</evidence>
<evidence type="ECO:0000256" key="3">
    <source>
        <dbReference type="ARBA" id="ARBA00022676"/>
    </source>
</evidence>
<feature type="binding site" evidence="9">
    <location>
        <position position="173"/>
    </location>
    <ligand>
        <name>5-phospho-alpha-D-ribose 1-diphosphate</name>
        <dbReference type="ChEBI" id="CHEBI:58017"/>
    </ligand>
</feature>
<comment type="caution">
    <text evidence="9">Lacks conserved residue(s) required for the propagation of feature annotation.</text>
</comment>
<comment type="subunit">
    <text evidence="9">Homodimer.</text>
</comment>
<dbReference type="NCBIfam" id="TIGR01245">
    <property type="entry name" value="trpD"/>
    <property type="match status" value="1"/>
</dbReference>
<evidence type="ECO:0000259" key="11">
    <source>
        <dbReference type="Pfam" id="PF02885"/>
    </source>
</evidence>
<proteinExistence type="inferred from homology"/>
<keyword evidence="9" id="KW-0479">Metal-binding</keyword>
<dbReference type="UniPathway" id="UPA00035">
    <property type="reaction ID" value="UER00041"/>
</dbReference>
<keyword evidence="5 9" id="KW-0822">Tryptophan biosynthesis</keyword>
<dbReference type="FunFam" id="3.40.1030.10:FF:000002">
    <property type="entry name" value="Anthranilate phosphoribosyltransferase"/>
    <property type="match status" value="1"/>
</dbReference>
<evidence type="ECO:0000313" key="13">
    <source>
        <dbReference type="Proteomes" id="UP000442707"/>
    </source>
</evidence>
<dbReference type="Pfam" id="PF02885">
    <property type="entry name" value="Glycos_trans_3N"/>
    <property type="match status" value="1"/>
</dbReference>
<dbReference type="AlphaFoldDB" id="A0A6H9UZP4"/>
<protein>
    <recommendedName>
        <fullName evidence="9">Anthranilate phosphoribosyltransferase</fullName>
        <ecNumber evidence="9">2.4.2.18</ecNumber>
    </recommendedName>
</protein>
<dbReference type="EC" id="2.4.2.18" evidence="9"/>
<keyword evidence="13" id="KW-1185">Reference proteome</keyword>
<dbReference type="Proteomes" id="UP000442707">
    <property type="component" value="Unassembled WGS sequence"/>
</dbReference>
<dbReference type="GO" id="GO:0005829">
    <property type="term" value="C:cytosol"/>
    <property type="evidence" value="ECO:0007669"/>
    <property type="project" value="TreeGrafter"/>
</dbReference>
<feature type="binding site" evidence="9">
    <location>
        <position position="164"/>
    </location>
    <ligand>
        <name>anthranilate</name>
        <dbReference type="ChEBI" id="CHEBI:16567"/>
        <label>1</label>
    </ligand>
</feature>
<feature type="binding site" evidence="9">
    <location>
        <position position="133"/>
    </location>
    <ligand>
        <name>anthranilate</name>
        <dbReference type="ChEBI" id="CHEBI:16567"/>
        <label>1</label>
    </ligand>
</feature>
<reference evidence="12 13" key="1">
    <citation type="submission" date="2019-09" db="EMBL/GenBank/DDBJ databases">
        <title>Screening of Novel Bioactive Compounds from Soil-Associated.</title>
        <authorList>
            <person name="Zhao S."/>
        </authorList>
    </citation>
    <scope>NUCLEOTIDE SEQUENCE [LARGE SCALE GENOMIC DNA]</scope>
    <source>
        <strain evidence="12 13">HIT-DPA4</strain>
    </source>
</reference>
<dbReference type="SUPFAM" id="SSF47648">
    <property type="entry name" value="Nucleoside phosphorylase/phosphoribosyltransferase N-terminal domain"/>
    <property type="match status" value="1"/>
</dbReference>
<dbReference type="InterPro" id="IPR000312">
    <property type="entry name" value="Glycosyl_Trfase_fam3"/>
</dbReference>
<dbReference type="Pfam" id="PF00591">
    <property type="entry name" value="Glycos_transf_3"/>
    <property type="match status" value="1"/>
</dbReference>
<keyword evidence="3 9" id="KW-0328">Glycosyltransferase</keyword>
<feature type="binding site" evidence="9">
    <location>
        <begin position="161"/>
        <end position="169"/>
    </location>
    <ligand>
        <name>5-phospho-alpha-D-ribose 1-diphosphate</name>
        <dbReference type="ChEBI" id="CHEBI:58017"/>
    </ligand>
</feature>
<comment type="function">
    <text evidence="9">Catalyzes the transfer of the phosphoribosyl group of 5-phosphorylribose-1-pyrophosphate (PRPP) to anthranilate to yield N-(5'-phosphoribosyl)-anthranilate (PRA).</text>
</comment>
<dbReference type="HAMAP" id="MF_00211">
    <property type="entry name" value="TrpD"/>
    <property type="match status" value="1"/>
</dbReference>
<accession>A0A6H9UZP4</accession>
<dbReference type="Gene3D" id="3.40.1030.10">
    <property type="entry name" value="Nucleoside phosphorylase/phosphoribosyltransferase catalytic domain"/>
    <property type="match status" value="1"/>
</dbReference>
<evidence type="ECO:0000256" key="6">
    <source>
        <dbReference type="ARBA" id="ARBA00023141"/>
    </source>
</evidence>
<comment type="similarity">
    <text evidence="8">In the C-terminal section; belongs to the anthranilate phosphoribosyltransferase family.</text>
</comment>
<dbReference type="GO" id="GO:0004048">
    <property type="term" value="F:anthranilate phosphoribosyltransferase activity"/>
    <property type="evidence" value="ECO:0007669"/>
    <property type="project" value="UniProtKB-UniRule"/>
</dbReference>
<evidence type="ECO:0000256" key="9">
    <source>
        <dbReference type="HAMAP-Rule" id="MF_00211"/>
    </source>
</evidence>
<feature type="binding site" evidence="9">
    <location>
        <position position="141"/>
    </location>
    <ligand>
        <name>5-phospho-alpha-D-ribose 1-diphosphate</name>
        <dbReference type="ChEBI" id="CHEBI:58017"/>
    </ligand>
</feature>
<dbReference type="InterPro" id="IPR035902">
    <property type="entry name" value="Nuc_phospho_transferase"/>
</dbReference>
<feature type="binding site" evidence="9">
    <location>
        <position position="145"/>
    </location>
    <ligand>
        <name>Mg(2+)</name>
        <dbReference type="ChEBI" id="CHEBI:18420"/>
        <label>1</label>
    </ligand>
</feature>
<feature type="binding site" evidence="9">
    <location>
        <begin position="143"/>
        <end position="146"/>
    </location>
    <ligand>
        <name>5-phospho-alpha-D-ribose 1-diphosphate</name>
        <dbReference type="ChEBI" id="CHEBI:58017"/>
    </ligand>
</feature>
<keyword evidence="4 9" id="KW-0808">Transferase</keyword>
<name>A0A6H9UZP4_9ACTN</name>
<evidence type="ECO:0000313" key="12">
    <source>
        <dbReference type="EMBL" id="KAB1144770.1"/>
    </source>
</evidence>
<feature type="binding site" evidence="9">
    <location>
        <position position="278"/>
    </location>
    <ligand>
        <name>Mg(2+)</name>
        <dbReference type="ChEBI" id="CHEBI:18420"/>
        <label>2</label>
    </ligand>
</feature>
<dbReference type="PANTHER" id="PTHR43285:SF2">
    <property type="entry name" value="ANTHRANILATE PHOSPHORIBOSYLTRANSFERASE"/>
    <property type="match status" value="1"/>
</dbReference>
<feature type="binding site" evidence="9">
    <location>
        <position position="133"/>
    </location>
    <ligand>
        <name>5-phospho-alpha-D-ribose 1-diphosphate</name>
        <dbReference type="ChEBI" id="CHEBI:58017"/>
    </ligand>
</feature>
<evidence type="ECO:0000256" key="8">
    <source>
        <dbReference type="ARBA" id="ARBA00061188"/>
    </source>
</evidence>
<keyword evidence="6 9" id="KW-0057">Aromatic amino acid biosynthesis</keyword>
<dbReference type="GO" id="GO:0000162">
    <property type="term" value="P:L-tryptophan biosynthetic process"/>
    <property type="evidence" value="ECO:0007669"/>
    <property type="project" value="UniProtKB-UniRule"/>
</dbReference>
<sequence length="403" mass="41679">MTCHVISPPCPPFYGRNERTADRDWSGGEPVDWSGAGLFPLGRLRDVTVRESTRTWPDLIASLLDRHDLQASDTAWALDQVMTGSATSVQLAGLLIALRAKGETAAEVLGLADTMRAHALPVEIPGPTVDVVGTGGDRAGTVNISTMAAVVTAAAGARVVKHGNRAASSASGSADALEALGVRLDLTPDQVAGIGTELGITFCFAQQFHPALRHAAPARRELGVPTVLNLLGPLTNPARPAAHAVGVAFPDRAPLLARVLARRGESALVFHGEDGLDELTVTTTSRVWSVHGGAVHESVFDPRDVGIGRAPADALRGADARHNAQVARALFAARPGPVRDAVLLSAAAALTALAAVTDPDVARRPLATRIGDELGRAAAAIDSGAATELLARWAETSAKLAAP</sequence>
<evidence type="ECO:0000256" key="1">
    <source>
        <dbReference type="ARBA" id="ARBA00004907"/>
    </source>
</evidence>
<dbReference type="PANTHER" id="PTHR43285">
    <property type="entry name" value="ANTHRANILATE PHOSPHORIBOSYLTRANSFERASE"/>
    <property type="match status" value="1"/>
</dbReference>
<organism evidence="12 13">
    <name type="scientific">Streptomyces luteolifulvus</name>
    <dbReference type="NCBI Taxonomy" id="2615112"/>
    <lineage>
        <taxon>Bacteria</taxon>
        <taxon>Bacillati</taxon>
        <taxon>Actinomycetota</taxon>
        <taxon>Actinomycetes</taxon>
        <taxon>Kitasatosporales</taxon>
        <taxon>Streptomycetaceae</taxon>
        <taxon>Streptomyces</taxon>
    </lineage>
</organism>
<keyword evidence="2 9" id="KW-0028">Amino-acid biosynthesis</keyword>
<feature type="binding site" evidence="9">
    <location>
        <position position="278"/>
    </location>
    <ligand>
        <name>Mg(2+)</name>
        <dbReference type="ChEBI" id="CHEBI:18420"/>
        <label>1</label>
    </ligand>
</feature>
<feature type="domain" description="Glycosyl transferase family 3" evidence="10">
    <location>
        <begin position="127"/>
        <end position="386"/>
    </location>
</feature>